<dbReference type="Gene3D" id="3.90.550.10">
    <property type="entry name" value="Spore Coat Polysaccharide Biosynthesis Protein SpsA, Chain A"/>
    <property type="match status" value="1"/>
</dbReference>
<accession>A0A382N857</accession>
<gene>
    <name evidence="3" type="ORF">METZ01_LOCUS310203</name>
</gene>
<name>A0A382N857_9ZZZZ</name>
<sequence>MIQLVSEQAEKANLVNEVVIATDDKRIYDVVLDFGGNAIMTSKNHQSGTDRIAEVAKNMECDIVVNVQGDEPLIPPENIDLV</sequence>
<evidence type="ECO:0008006" key="4">
    <source>
        <dbReference type="Google" id="ProtNLM"/>
    </source>
</evidence>
<protein>
    <recommendedName>
        <fullName evidence="4">3-deoxy-manno-octulosonate cytidylyltransferase</fullName>
    </recommendedName>
</protein>
<dbReference type="PANTHER" id="PTHR42866:SF2">
    <property type="entry name" value="3-DEOXY-MANNO-OCTULOSONATE CYTIDYLYLTRANSFERASE, MITOCHONDRIAL"/>
    <property type="match status" value="1"/>
</dbReference>
<organism evidence="3">
    <name type="scientific">marine metagenome</name>
    <dbReference type="NCBI Taxonomy" id="408172"/>
    <lineage>
        <taxon>unclassified sequences</taxon>
        <taxon>metagenomes</taxon>
        <taxon>ecological metagenomes</taxon>
    </lineage>
</organism>
<dbReference type="EMBL" id="UINC01098655">
    <property type="protein sequence ID" value="SVC57349.1"/>
    <property type="molecule type" value="Genomic_DNA"/>
</dbReference>
<dbReference type="InterPro" id="IPR029044">
    <property type="entry name" value="Nucleotide-diphossugar_trans"/>
</dbReference>
<dbReference type="AlphaFoldDB" id="A0A382N857"/>
<dbReference type="GO" id="GO:0005829">
    <property type="term" value="C:cytosol"/>
    <property type="evidence" value="ECO:0007669"/>
    <property type="project" value="TreeGrafter"/>
</dbReference>
<dbReference type="GO" id="GO:0008690">
    <property type="term" value="F:3-deoxy-manno-octulosonate cytidylyltransferase activity"/>
    <property type="evidence" value="ECO:0007669"/>
    <property type="project" value="TreeGrafter"/>
</dbReference>
<dbReference type="PANTHER" id="PTHR42866">
    <property type="entry name" value="3-DEOXY-MANNO-OCTULOSONATE CYTIDYLYLTRANSFERASE"/>
    <property type="match status" value="1"/>
</dbReference>
<proteinExistence type="predicted"/>
<dbReference type="InterPro" id="IPR003329">
    <property type="entry name" value="Cytidylyl_trans"/>
</dbReference>
<dbReference type="Pfam" id="PF02348">
    <property type="entry name" value="CTP_transf_3"/>
    <property type="match status" value="1"/>
</dbReference>
<keyword evidence="1" id="KW-0808">Transferase</keyword>
<keyword evidence="2" id="KW-0548">Nucleotidyltransferase</keyword>
<evidence type="ECO:0000256" key="2">
    <source>
        <dbReference type="ARBA" id="ARBA00022695"/>
    </source>
</evidence>
<dbReference type="SUPFAM" id="SSF53448">
    <property type="entry name" value="Nucleotide-diphospho-sugar transferases"/>
    <property type="match status" value="1"/>
</dbReference>
<evidence type="ECO:0000313" key="3">
    <source>
        <dbReference type="EMBL" id="SVC57349.1"/>
    </source>
</evidence>
<reference evidence="3" key="1">
    <citation type="submission" date="2018-05" db="EMBL/GenBank/DDBJ databases">
        <authorList>
            <person name="Lanie J.A."/>
            <person name="Ng W.-L."/>
            <person name="Kazmierczak K.M."/>
            <person name="Andrzejewski T.M."/>
            <person name="Davidsen T.M."/>
            <person name="Wayne K.J."/>
            <person name="Tettelin H."/>
            <person name="Glass J.I."/>
            <person name="Rusch D."/>
            <person name="Podicherti R."/>
            <person name="Tsui H.-C.T."/>
            <person name="Winkler M.E."/>
        </authorList>
    </citation>
    <scope>NUCLEOTIDE SEQUENCE</scope>
</reference>
<evidence type="ECO:0000256" key="1">
    <source>
        <dbReference type="ARBA" id="ARBA00022679"/>
    </source>
</evidence>
<feature type="non-terminal residue" evidence="3">
    <location>
        <position position="82"/>
    </location>
</feature>